<dbReference type="AlphaFoldDB" id="A0A0P1FUI0"/>
<sequence>MLSLKDLAAGTILSLITASTAMAGSCGYEYCWGAVGSAANGAYGWAHSYPSEQQAYSAVQQSCKGQCTEIKTFYNTCGAMARSPSGAWGWAWDNTRERAENSAIGYCLQHGNDCRVVVWSCSK</sequence>
<dbReference type="OrthoDB" id="7871009at2"/>
<feature type="signal peptide" evidence="1">
    <location>
        <begin position="1"/>
        <end position="23"/>
    </location>
</feature>
<dbReference type="Pfam" id="PF13827">
    <property type="entry name" value="DUF4189"/>
    <property type="match status" value="1"/>
</dbReference>
<evidence type="ECO:0000259" key="2">
    <source>
        <dbReference type="Pfam" id="PF13827"/>
    </source>
</evidence>
<keyword evidence="5" id="KW-1185">Reference proteome</keyword>
<dbReference type="PROSITE" id="PS51257">
    <property type="entry name" value="PROKAR_LIPOPROTEIN"/>
    <property type="match status" value="1"/>
</dbReference>
<name>A0A0P1FUI0_9RHOB</name>
<dbReference type="InterPro" id="IPR025240">
    <property type="entry name" value="DUF4189"/>
</dbReference>
<dbReference type="Proteomes" id="UP000051887">
    <property type="component" value="Unassembled WGS sequence"/>
</dbReference>
<accession>A0A0P1FUI0</accession>
<gene>
    <name evidence="3" type="ORF">TL5118_03949</name>
    <name evidence="4" type="ORF">TL5120_02192</name>
</gene>
<evidence type="ECO:0000313" key="5">
    <source>
        <dbReference type="Proteomes" id="UP000051086"/>
    </source>
</evidence>
<evidence type="ECO:0000313" key="4">
    <source>
        <dbReference type="EMBL" id="CUH72392.1"/>
    </source>
</evidence>
<reference evidence="4" key="1">
    <citation type="submission" date="2015-09" db="EMBL/GenBank/DDBJ databases">
        <authorList>
            <consortium name="Swine Surveillance"/>
        </authorList>
    </citation>
    <scope>NUCLEOTIDE SEQUENCE [LARGE SCALE GENOMIC DNA]</scope>
    <source>
        <strain evidence="4">5120</strain>
    </source>
</reference>
<organism evidence="4">
    <name type="scientific">Thalassovita autumnalis</name>
    <dbReference type="NCBI Taxonomy" id="2072972"/>
    <lineage>
        <taxon>Bacteria</taxon>
        <taxon>Pseudomonadati</taxon>
        <taxon>Pseudomonadota</taxon>
        <taxon>Alphaproteobacteria</taxon>
        <taxon>Rhodobacterales</taxon>
        <taxon>Roseobacteraceae</taxon>
        <taxon>Thalassovita</taxon>
    </lineage>
</organism>
<dbReference type="EMBL" id="CYSC01000031">
    <property type="protein sequence ID" value="CUH72392.1"/>
    <property type="molecule type" value="Genomic_DNA"/>
</dbReference>
<keyword evidence="1" id="KW-0732">Signal</keyword>
<protein>
    <recommendedName>
        <fullName evidence="2">DUF4189 domain-containing protein</fullName>
    </recommendedName>
</protein>
<evidence type="ECO:0000313" key="3">
    <source>
        <dbReference type="EMBL" id="CUH69978.1"/>
    </source>
</evidence>
<dbReference type="EMBL" id="CYSB01000041">
    <property type="protein sequence ID" value="CUH69978.1"/>
    <property type="molecule type" value="Genomic_DNA"/>
</dbReference>
<dbReference type="RefSeq" id="WP_058243591.1">
    <property type="nucleotide sequence ID" value="NZ_CYSB01000041.1"/>
</dbReference>
<feature type="chain" id="PRO_5009792546" description="DUF4189 domain-containing protein" evidence="1">
    <location>
        <begin position="24"/>
        <end position="123"/>
    </location>
</feature>
<reference evidence="3 5" key="2">
    <citation type="submission" date="2015-09" db="EMBL/GenBank/DDBJ databases">
        <authorList>
            <person name="Rodrigo-Torres L."/>
            <person name="Arahal D.R."/>
        </authorList>
    </citation>
    <scope>NUCLEOTIDE SEQUENCE [LARGE SCALE GENOMIC DNA]</scope>
    <source>
        <strain evidence="3 5">CECT 5118</strain>
    </source>
</reference>
<dbReference type="Proteomes" id="UP000051086">
    <property type="component" value="Unassembled WGS sequence"/>
</dbReference>
<feature type="domain" description="DUF4189" evidence="2">
    <location>
        <begin position="32"/>
        <end position="121"/>
    </location>
</feature>
<evidence type="ECO:0000256" key="1">
    <source>
        <dbReference type="SAM" id="SignalP"/>
    </source>
</evidence>
<proteinExistence type="predicted"/>